<reference evidence="2 3" key="1">
    <citation type="submission" date="2023-11" db="EMBL/GenBank/DDBJ databases">
        <title>Halocaridina rubra genome assembly.</title>
        <authorList>
            <person name="Smith C."/>
        </authorList>
    </citation>
    <scope>NUCLEOTIDE SEQUENCE [LARGE SCALE GENOMIC DNA]</scope>
    <source>
        <strain evidence="2">EP-1</strain>
        <tissue evidence="2">Whole</tissue>
    </source>
</reference>
<feature type="compositionally biased region" description="Low complexity" evidence="1">
    <location>
        <begin position="36"/>
        <end position="55"/>
    </location>
</feature>
<proteinExistence type="predicted"/>
<gene>
    <name evidence="2" type="ORF">SK128_022380</name>
</gene>
<evidence type="ECO:0000256" key="1">
    <source>
        <dbReference type="SAM" id="MobiDB-lite"/>
    </source>
</evidence>
<feature type="region of interest" description="Disordered" evidence="1">
    <location>
        <begin position="112"/>
        <end position="147"/>
    </location>
</feature>
<feature type="compositionally biased region" description="Polar residues" evidence="1">
    <location>
        <begin position="112"/>
        <end position="144"/>
    </location>
</feature>
<dbReference type="EMBL" id="JAXCGZ010011575">
    <property type="protein sequence ID" value="KAK7074478.1"/>
    <property type="molecule type" value="Genomic_DNA"/>
</dbReference>
<dbReference type="AlphaFoldDB" id="A0AAN8X4Z1"/>
<feature type="compositionally biased region" description="Basic and acidic residues" evidence="1">
    <location>
        <begin position="310"/>
        <end position="324"/>
    </location>
</feature>
<name>A0AAN8X4Z1_HALRR</name>
<feature type="compositionally biased region" description="Polar residues" evidence="1">
    <location>
        <begin position="1"/>
        <end position="10"/>
    </location>
</feature>
<evidence type="ECO:0000313" key="3">
    <source>
        <dbReference type="Proteomes" id="UP001381693"/>
    </source>
</evidence>
<feature type="region of interest" description="Disordered" evidence="1">
    <location>
        <begin position="186"/>
        <end position="220"/>
    </location>
</feature>
<protein>
    <submittedName>
        <fullName evidence="2">Uncharacterized protein</fullName>
    </submittedName>
</protein>
<comment type="caution">
    <text evidence="2">The sequence shown here is derived from an EMBL/GenBank/DDBJ whole genome shotgun (WGS) entry which is preliminary data.</text>
</comment>
<feature type="region of interest" description="Disordered" evidence="1">
    <location>
        <begin position="1"/>
        <end position="83"/>
    </location>
</feature>
<feature type="region of interest" description="Disordered" evidence="1">
    <location>
        <begin position="304"/>
        <end position="326"/>
    </location>
</feature>
<feature type="compositionally biased region" description="Polar residues" evidence="1">
    <location>
        <begin position="186"/>
        <end position="197"/>
    </location>
</feature>
<accession>A0AAN8X4Z1</accession>
<feature type="compositionally biased region" description="Low complexity" evidence="1">
    <location>
        <begin position="65"/>
        <end position="78"/>
    </location>
</feature>
<sequence length="404" mass="44403">MLDQLEQTTDAGDPANTPEPSSHPNDDTQHAANQLSSPPYISSSFNSPPSSVSPSLTHTGVHNTSSDSGISSPSKINSYTCGKDSKVYRNVSPKIVVNGKRERVVNSALCNTKEPSSPTWKILSDFQSPITPSNSLSNDGNNNEDSPRILQFTREESISPNPQSTQTVERRYEGGNIPSRVFRQLQSDYPSGNSNELQEPKSRLSSKSPSPHYEGGVIPPRVLKSFQSEVNMSMDSDTTDGENASRASSSMAELDEYYHNGMAHTAVNKDTVLKELASQFDHTGIRKKPKAAPGRVFRYLQAQYDSPEEPLDKEGPSDNLKPEKGNSVLLGYKGAKVPSPSFRFLQSQFNNDEEQPIEDNCPVPDMTELKEEPAAYRGCRVPGRTFMSLQDNIATHPSVLKPRK</sequence>
<dbReference type="Proteomes" id="UP001381693">
    <property type="component" value="Unassembled WGS sequence"/>
</dbReference>
<organism evidence="2 3">
    <name type="scientific">Halocaridina rubra</name>
    <name type="common">Hawaiian red shrimp</name>
    <dbReference type="NCBI Taxonomy" id="373956"/>
    <lineage>
        <taxon>Eukaryota</taxon>
        <taxon>Metazoa</taxon>
        <taxon>Ecdysozoa</taxon>
        <taxon>Arthropoda</taxon>
        <taxon>Crustacea</taxon>
        <taxon>Multicrustacea</taxon>
        <taxon>Malacostraca</taxon>
        <taxon>Eumalacostraca</taxon>
        <taxon>Eucarida</taxon>
        <taxon>Decapoda</taxon>
        <taxon>Pleocyemata</taxon>
        <taxon>Caridea</taxon>
        <taxon>Atyoidea</taxon>
        <taxon>Atyidae</taxon>
        <taxon>Halocaridina</taxon>
    </lineage>
</organism>
<keyword evidence="3" id="KW-1185">Reference proteome</keyword>
<evidence type="ECO:0000313" key="2">
    <source>
        <dbReference type="EMBL" id="KAK7074478.1"/>
    </source>
</evidence>